<organism evidence="2 3">
    <name type="scientific">Limosilactobacillus reuteri</name>
    <name type="common">Lactobacillus reuteri</name>
    <dbReference type="NCBI Taxonomy" id="1598"/>
    <lineage>
        <taxon>Bacteria</taxon>
        <taxon>Bacillati</taxon>
        <taxon>Bacillota</taxon>
        <taxon>Bacilli</taxon>
        <taxon>Lactobacillales</taxon>
        <taxon>Lactobacillaceae</taxon>
        <taxon>Limosilactobacillus</taxon>
    </lineage>
</organism>
<dbReference type="RefSeq" id="WP_094536642.1">
    <property type="nucleotide sequence ID" value="NZ_NGPL01000015.1"/>
</dbReference>
<evidence type="ECO:0000313" key="3">
    <source>
        <dbReference type="Proteomes" id="UP000215747"/>
    </source>
</evidence>
<proteinExistence type="predicted"/>
<evidence type="ECO:0000313" key="2">
    <source>
        <dbReference type="EMBL" id="OYS70496.1"/>
    </source>
</evidence>
<comment type="caution">
    <text evidence="2">The sequence shown here is derived from an EMBL/GenBank/DDBJ whole genome shotgun (WGS) entry which is preliminary data.</text>
</comment>
<dbReference type="AlphaFoldDB" id="A0A256SV08"/>
<feature type="region of interest" description="Disordered" evidence="1">
    <location>
        <begin position="73"/>
        <end position="97"/>
    </location>
</feature>
<accession>A0A256SV08</accession>
<gene>
    <name evidence="2" type="ORF">CBF96_02020</name>
</gene>
<reference evidence="2 3" key="2">
    <citation type="submission" date="2017-09" db="EMBL/GenBank/DDBJ databases">
        <title>Tripartite evolution among Lactobacillus johnsonii, Lactobacillus taiwanensis, Lactobacillus reuteri and their rodent host.</title>
        <authorList>
            <person name="Wang T."/>
            <person name="Knowles S."/>
            <person name="Cheng C."/>
        </authorList>
    </citation>
    <scope>NUCLEOTIDE SEQUENCE [LARGE SCALE GENOMIC DNA]</scope>
    <source>
        <strain evidence="2 3">114h</strain>
    </source>
</reference>
<evidence type="ECO:0000256" key="1">
    <source>
        <dbReference type="SAM" id="MobiDB-lite"/>
    </source>
</evidence>
<dbReference type="Proteomes" id="UP000215747">
    <property type="component" value="Unassembled WGS sequence"/>
</dbReference>
<feature type="compositionally biased region" description="Polar residues" evidence="1">
    <location>
        <begin position="88"/>
        <end position="97"/>
    </location>
</feature>
<protein>
    <submittedName>
        <fullName evidence="2">Uncharacterized protein</fullName>
    </submittedName>
</protein>
<name>A0A256SV08_LIMRT</name>
<sequence length="186" mass="20710">MPNDSYENLPRVNFSVNTNDFERAKAVAQNLARLGMSEAMDEFNREYARAKAASKIFIRNAAAEEVDEAQKIESQKVGHSKSGYEPTGTLQGSITPQFSEDGMKVSVVPLATAEDAEKARKQISQGVKKIRKVNKPSKNEDAYYYGTAVEFGKGRNPKEPFMKPSGEKVAAHLEKKFEDTMRQALE</sequence>
<reference evidence="3" key="1">
    <citation type="submission" date="2017-05" db="EMBL/GenBank/DDBJ databases">
        <authorList>
            <person name="Lin X.B."/>
            <person name="Stothard P."/>
            <person name="Tasseva G."/>
            <person name="Walter J."/>
        </authorList>
    </citation>
    <scope>NUCLEOTIDE SEQUENCE [LARGE SCALE GENOMIC DNA]</scope>
    <source>
        <strain evidence="3">114h</strain>
    </source>
</reference>
<dbReference type="EMBL" id="NGPL01000015">
    <property type="protein sequence ID" value="OYS70496.1"/>
    <property type="molecule type" value="Genomic_DNA"/>
</dbReference>